<evidence type="ECO:0000259" key="6">
    <source>
        <dbReference type="Pfam" id="PF00590"/>
    </source>
</evidence>
<evidence type="ECO:0000256" key="3">
    <source>
        <dbReference type="ARBA" id="ARBA00022679"/>
    </source>
</evidence>
<keyword evidence="5" id="KW-0627">Porphyrin biosynthesis</keyword>
<keyword evidence="8" id="KW-1185">Reference proteome</keyword>
<comment type="caution">
    <text evidence="7">The sequence shown here is derived from an EMBL/GenBank/DDBJ whole genome shotgun (WGS) entry which is preliminary data.</text>
</comment>
<dbReference type="InterPro" id="IPR050161">
    <property type="entry name" value="Siro_Cobalamin_biosynth"/>
</dbReference>
<dbReference type="Gene3D" id="3.40.1010.10">
    <property type="entry name" value="Cobalt-precorrin-4 Transmethylase, Domain 1"/>
    <property type="match status" value="1"/>
</dbReference>
<evidence type="ECO:0000256" key="4">
    <source>
        <dbReference type="ARBA" id="ARBA00022691"/>
    </source>
</evidence>
<dbReference type="GO" id="GO:0032259">
    <property type="term" value="P:methylation"/>
    <property type="evidence" value="ECO:0007669"/>
    <property type="project" value="UniProtKB-KW"/>
</dbReference>
<dbReference type="SUPFAM" id="SSF53790">
    <property type="entry name" value="Tetrapyrrole methylase"/>
    <property type="match status" value="1"/>
</dbReference>
<protein>
    <recommendedName>
        <fullName evidence="1">uroporphyrinogen-III C-methyltransferase</fullName>
        <ecNumber evidence="1">2.1.1.107</ecNumber>
    </recommendedName>
</protein>
<keyword evidence="4" id="KW-0949">S-adenosyl-L-methionine</keyword>
<reference evidence="7 8" key="1">
    <citation type="submission" date="2020-08" db="EMBL/GenBank/DDBJ databases">
        <title>A Genomic Blueprint of the Chicken Gut Microbiome.</title>
        <authorList>
            <person name="Gilroy R."/>
            <person name="Ravi A."/>
            <person name="Getino M."/>
            <person name="Pursley I."/>
            <person name="Horton D.L."/>
            <person name="Alikhan N.-F."/>
            <person name="Baker D."/>
            <person name="Gharbi K."/>
            <person name="Hall N."/>
            <person name="Watson M."/>
            <person name="Adriaenssens E.M."/>
            <person name="Foster-Nyarko E."/>
            <person name="Jarju S."/>
            <person name="Secka A."/>
            <person name="Antonio M."/>
            <person name="Oren A."/>
            <person name="Chaudhuri R."/>
            <person name="La Ragione R.M."/>
            <person name="Hildebrand F."/>
            <person name="Pallen M.J."/>
        </authorList>
    </citation>
    <scope>NUCLEOTIDE SEQUENCE [LARGE SCALE GENOMIC DNA]</scope>
    <source>
        <strain evidence="7 8">Sa2CUA9</strain>
    </source>
</reference>
<dbReference type="InterPro" id="IPR006366">
    <property type="entry name" value="CobA/CysG_C"/>
</dbReference>
<dbReference type="RefSeq" id="WP_191801303.1">
    <property type="nucleotide sequence ID" value="NZ_JACSQF010000003.1"/>
</dbReference>
<dbReference type="InterPro" id="IPR014777">
    <property type="entry name" value="4pyrrole_Mease_sub1"/>
</dbReference>
<dbReference type="Proteomes" id="UP000655570">
    <property type="component" value="Unassembled WGS sequence"/>
</dbReference>
<sequence length="460" mass="46731">MNSELYPLGLRIAGRPVVVVGGGPVAARRTRSLVGAGAQVRVVAPEVCEDLAALVALPAPDGATHLPDGATHLPDGAGPLAGSGTPRPVVTWDARAFRPGDLEGAWLVHTATGSTEVDAQVAAEAEALRIFCVNAGDAEAGTAWVPAVARVTVGGTAVGGTAATASSSATVASDARATEITVAVNAGRDPRRAQRIRDAIDALLATGELPLRQVRPGTGGVGMVALVGGGPGDTGLITARGRRLLAQADVVVTDRLGPRSLLDDLDDDVVIVDVGKTPGFHPVPQEEINALLVEHALAGRRVVRLKGGDPYVFGRGGEELIACEEHGIPVEVVPGVTSAVSVPAAVGIPVTHRGWSRGFTVLTGHEDIGKVPAAADHTVILLMGVSRLRDSAAALVAFGRSPRTPVAVVEDGYGPRQRSTVGTLETIADVATAAGVRAPAVTVVGDVVRVSPAWRAAGLD</sequence>
<feature type="domain" description="Tetrapyrrole methylase" evidence="6">
    <location>
        <begin position="223"/>
        <end position="427"/>
    </location>
</feature>
<keyword evidence="3 7" id="KW-0808">Transferase</keyword>
<evidence type="ECO:0000256" key="5">
    <source>
        <dbReference type="ARBA" id="ARBA00023244"/>
    </source>
</evidence>
<proteinExistence type="predicted"/>
<dbReference type="Pfam" id="PF00590">
    <property type="entry name" value="TP_methylase"/>
    <property type="match status" value="1"/>
</dbReference>
<evidence type="ECO:0000256" key="1">
    <source>
        <dbReference type="ARBA" id="ARBA00012162"/>
    </source>
</evidence>
<gene>
    <name evidence="7" type="primary">cobA</name>
    <name evidence="7" type="ORF">H9641_04060</name>
</gene>
<dbReference type="EMBL" id="JACSQF010000003">
    <property type="protein sequence ID" value="MBD7979895.1"/>
    <property type="molecule type" value="Genomic_DNA"/>
</dbReference>
<dbReference type="InterPro" id="IPR035996">
    <property type="entry name" value="4pyrrol_Methylase_sf"/>
</dbReference>
<dbReference type="InterPro" id="IPR000878">
    <property type="entry name" value="4pyrrol_Mease"/>
</dbReference>
<keyword evidence="2 7" id="KW-0489">Methyltransferase</keyword>
<dbReference type="EC" id="2.1.1.107" evidence="1"/>
<dbReference type="SUPFAM" id="SSF51735">
    <property type="entry name" value="NAD(P)-binding Rossmann-fold domains"/>
    <property type="match status" value="1"/>
</dbReference>
<dbReference type="Pfam" id="PF13241">
    <property type="entry name" value="NAD_binding_7"/>
    <property type="match status" value="1"/>
</dbReference>
<dbReference type="PIRSF" id="PIRSF036426">
    <property type="entry name" value="Sirohaem_synth"/>
    <property type="match status" value="1"/>
</dbReference>
<dbReference type="Gene3D" id="3.40.50.720">
    <property type="entry name" value="NAD(P)-binding Rossmann-like Domain"/>
    <property type="match status" value="1"/>
</dbReference>
<evidence type="ECO:0000313" key="7">
    <source>
        <dbReference type="EMBL" id="MBD7979895.1"/>
    </source>
</evidence>
<accession>A0ABR8TVX2</accession>
<dbReference type="PANTHER" id="PTHR45790:SF3">
    <property type="entry name" value="S-ADENOSYL-L-METHIONINE-DEPENDENT UROPORPHYRINOGEN III METHYLTRANSFERASE, CHLOROPLASTIC"/>
    <property type="match status" value="1"/>
</dbReference>
<evidence type="ECO:0000256" key="2">
    <source>
        <dbReference type="ARBA" id="ARBA00022603"/>
    </source>
</evidence>
<organism evidence="7 8">
    <name type="scientific">Oerskovia merdavium</name>
    <dbReference type="NCBI Taxonomy" id="2762227"/>
    <lineage>
        <taxon>Bacteria</taxon>
        <taxon>Bacillati</taxon>
        <taxon>Actinomycetota</taxon>
        <taxon>Actinomycetes</taxon>
        <taxon>Micrococcales</taxon>
        <taxon>Cellulomonadaceae</taxon>
        <taxon>Oerskovia</taxon>
    </lineage>
</organism>
<dbReference type="InterPro" id="IPR036291">
    <property type="entry name" value="NAD(P)-bd_dom_sf"/>
</dbReference>
<dbReference type="CDD" id="cd11642">
    <property type="entry name" value="SUMT"/>
    <property type="match status" value="1"/>
</dbReference>
<evidence type="ECO:0000313" key="8">
    <source>
        <dbReference type="Proteomes" id="UP000655570"/>
    </source>
</evidence>
<dbReference type="InterPro" id="IPR012409">
    <property type="entry name" value="Sirohaem_synth"/>
</dbReference>
<dbReference type="InterPro" id="IPR014776">
    <property type="entry name" value="4pyrrole_Mease_sub2"/>
</dbReference>
<name>A0ABR8TVX2_9CELL</name>
<dbReference type="NCBIfam" id="NF004790">
    <property type="entry name" value="PRK06136.1"/>
    <property type="match status" value="1"/>
</dbReference>
<dbReference type="GO" id="GO:0004851">
    <property type="term" value="F:uroporphyrin-III C-methyltransferase activity"/>
    <property type="evidence" value="ECO:0007669"/>
    <property type="project" value="UniProtKB-EC"/>
</dbReference>
<dbReference type="PANTHER" id="PTHR45790">
    <property type="entry name" value="SIROHEME SYNTHASE-RELATED"/>
    <property type="match status" value="1"/>
</dbReference>
<dbReference type="Gene3D" id="3.30.950.10">
    <property type="entry name" value="Methyltransferase, Cobalt-precorrin-4 Transmethylase, Domain 2"/>
    <property type="match status" value="1"/>
</dbReference>
<dbReference type="NCBIfam" id="TIGR01469">
    <property type="entry name" value="cobA_cysG_Cterm"/>
    <property type="match status" value="1"/>
</dbReference>